<evidence type="ECO:0000256" key="2">
    <source>
        <dbReference type="ARBA" id="ARBA00024446"/>
    </source>
</evidence>
<dbReference type="InterPro" id="IPR000249">
    <property type="entry name" value="BMC_dom"/>
</dbReference>
<dbReference type="Proteomes" id="UP000198636">
    <property type="component" value="Unassembled WGS sequence"/>
</dbReference>
<dbReference type="InterPro" id="IPR037233">
    <property type="entry name" value="CcmK-like_sf"/>
</dbReference>
<comment type="subcellular location">
    <subcellularLocation>
        <location evidence="1">Bacterial microcompartment</location>
    </subcellularLocation>
</comment>
<dbReference type="PANTHER" id="PTHR33941:SF11">
    <property type="entry name" value="BACTERIAL MICROCOMPARTMENT SHELL PROTEIN PDUJ"/>
    <property type="match status" value="1"/>
</dbReference>
<evidence type="ECO:0000256" key="3">
    <source>
        <dbReference type="PROSITE-ProRule" id="PRU01278"/>
    </source>
</evidence>
<sequence>MSYNALGLLETYGYIPAIVAVDAALKAANVTLKDLQCIGGGLVTMMVEGDVAAVQASIEAGSAAAQAIGHVISQHVIPRPINQLKSLIEGGGNTNQQIEESNSSKLVEAANKAEEVEEVEEVQKNQEEQEIEEIEELVVSKTKDSVIYHNEKGMKITSKKDLNRMKVVDLRKMARGLKGFSMEAKKIKFANKSELVQAILNYLKMEVE</sequence>
<dbReference type="SUPFAM" id="SSF143414">
    <property type="entry name" value="CcmK-like"/>
    <property type="match status" value="1"/>
</dbReference>
<dbReference type="Pfam" id="PF00936">
    <property type="entry name" value="BMC"/>
    <property type="match status" value="1"/>
</dbReference>
<dbReference type="GO" id="GO:0031469">
    <property type="term" value="C:bacterial microcompartment"/>
    <property type="evidence" value="ECO:0007669"/>
    <property type="project" value="UniProtKB-SubCell"/>
</dbReference>
<evidence type="ECO:0000256" key="4">
    <source>
        <dbReference type="SAM" id="Coils"/>
    </source>
</evidence>
<keyword evidence="7" id="KW-1185">Reference proteome</keyword>
<keyword evidence="4" id="KW-0175">Coiled coil</keyword>
<dbReference type="InterPro" id="IPR044872">
    <property type="entry name" value="CcmK/CsoS1_BMC"/>
</dbReference>
<organism evidence="6 7">
    <name type="scientific">Alkaliphilus peptidifermentans DSM 18978</name>
    <dbReference type="NCBI Taxonomy" id="1120976"/>
    <lineage>
        <taxon>Bacteria</taxon>
        <taxon>Bacillati</taxon>
        <taxon>Bacillota</taxon>
        <taxon>Clostridia</taxon>
        <taxon>Peptostreptococcales</taxon>
        <taxon>Natronincolaceae</taxon>
        <taxon>Alkaliphilus</taxon>
    </lineage>
</organism>
<gene>
    <name evidence="6" type="ORF">SAMN03080606_03786</name>
</gene>
<comment type="similarity">
    <text evidence="3">Belongs to the bacterial microcompartments protein family.</text>
</comment>
<accession>A0A1G5KUP1</accession>
<dbReference type="PROSITE" id="PS51930">
    <property type="entry name" value="BMC_2"/>
    <property type="match status" value="1"/>
</dbReference>
<dbReference type="Gene3D" id="3.30.70.1710">
    <property type="match status" value="1"/>
</dbReference>
<reference evidence="6 7" key="1">
    <citation type="submission" date="2016-10" db="EMBL/GenBank/DDBJ databases">
        <authorList>
            <person name="de Groot N.N."/>
        </authorList>
    </citation>
    <scope>NUCLEOTIDE SEQUENCE [LARGE SCALE GENOMIC DNA]</scope>
    <source>
        <strain evidence="6 7">DSM 18978</strain>
    </source>
</reference>
<feature type="domain" description="BMC" evidence="5">
    <location>
        <begin position="5"/>
        <end position="89"/>
    </location>
</feature>
<dbReference type="EMBL" id="FMUS01000032">
    <property type="protein sequence ID" value="SCZ04383.1"/>
    <property type="molecule type" value="Genomic_DNA"/>
</dbReference>
<evidence type="ECO:0000313" key="7">
    <source>
        <dbReference type="Proteomes" id="UP000198636"/>
    </source>
</evidence>
<evidence type="ECO:0000313" key="6">
    <source>
        <dbReference type="EMBL" id="SCZ04383.1"/>
    </source>
</evidence>
<dbReference type="SMART" id="SM00877">
    <property type="entry name" value="BMC"/>
    <property type="match status" value="1"/>
</dbReference>
<dbReference type="InterPro" id="IPR050575">
    <property type="entry name" value="BMC_shell"/>
</dbReference>
<protein>
    <submittedName>
        <fullName evidence="6">BMC domain-containing protein</fullName>
    </submittedName>
</protein>
<keyword evidence="2" id="KW-1283">Bacterial microcompartment</keyword>
<name>A0A1G5KUP1_9FIRM</name>
<proteinExistence type="inferred from homology"/>
<evidence type="ECO:0000256" key="1">
    <source>
        <dbReference type="ARBA" id="ARBA00024322"/>
    </source>
</evidence>
<evidence type="ECO:0000259" key="5">
    <source>
        <dbReference type="PROSITE" id="PS51930"/>
    </source>
</evidence>
<dbReference type="AlphaFoldDB" id="A0A1G5KUP1"/>
<dbReference type="STRING" id="1120976.SAMN03080606_03786"/>
<dbReference type="CDD" id="cd07045">
    <property type="entry name" value="BMC_CcmK_like"/>
    <property type="match status" value="1"/>
</dbReference>
<dbReference type="RefSeq" id="WP_091546778.1">
    <property type="nucleotide sequence ID" value="NZ_FMUS01000032.1"/>
</dbReference>
<feature type="coiled-coil region" evidence="4">
    <location>
        <begin position="106"/>
        <end position="144"/>
    </location>
</feature>
<dbReference type="PANTHER" id="PTHR33941">
    <property type="entry name" value="PROPANEDIOL UTILIZATION PROTEIN PDUA"/>
    <property type="match status" value="1"/>
</dbReference>